<evidence type="ECO:0000313" key="7">
    <source>
        <dbReference type="EMBL" id="KAI5062500.1"/>
    </source>
</evidence>
<comment type="pathway">
    <text evidence="2">Protein modification; protein ubiquitination.</text>
</comment>
<dbReference type="OrthoDB" id="10064100at2759"/>
<sequence>MAVEIDRNASSSWASETSKRLESLALQASNVCATKIHMAHLLLAPFASHLYELAALVKEMQREAEIRGAGLLITSMNNMDCLLRTAEQLVQTFSASLKLRCSDEIRVLEESGATKLGPKEQSLHDSLEQGVLDSIVTDPALTVKLARQIAEALGFSSLDSEGFENEVRKLKLEKDVAEIRRRGMAHTLYLQQFIVLLEKAMAANLSISTANILRLPNSTQENSDKMPDRLKSSSHGGAPAVRDTLVLPLQSFICPITKDVMKDPVQIASGQTYERHAIERWFVDGHTRCPTGVELANTNMKSNIALKQSIAEWKDRNNSIRLDVASDLMRSPVKEQQLKSLVDLQALCEEDSLCKYKVASKSVVPLLVHLAESGDSEVRVHAWSLLGLLADNEECQVRVIFSTMFFKVPWLE</sequence>
<dbReference type="Pfam" id="PF04564">
    <property type="entry name" value="U-box"/>
    <property type="match status" value="1"/>
</dbReference>
<comment type="caution">
    <text evidence="7">The sequence shown here is derived from an EMBL/GenBank/DDBJ whole genome shotgun (WGS) entry which is preliminary data.</text>
</comment>
<dbReference type="PANTHER" id="PTHR45958">
    <property type="entry name" value="RING-TYPE E3 UBIQUITIN TRANSFERASE"/>
    <property type="match status" value="1"/>
</dbReference>
<feature type="compositionally biased region" description="Basic and acidic residues" evidence="5">
    <location>
        <begin position="222"/>
        <end position="231"/>
    </location>
</feature>
<dbReference type="EC" id="2.3.2.27" evidence="3"/>
<dbReference type="InterPro" id="IPR045210">
    <property type="entry name" value="RING-Ubox_PUB"/>
</dbReference>
<dbReference type="PROSITE" id="PS51698">
    <property type="entry name" value="U_BOX"/>
    <property type="match status" value="1"/>
</dbReference>
<feature type="region of interest" description="Disordered" evidence="5">
    <location>
        <begin position="218"/>
        <end position="237"/>
    </location>
</feature>
<dbReference type="SUPFAM" id="SSF48371">
    <property type="entry name" value="ARM repeat"/>
    <property type="match status" value="1"/>
</dbReference>
<dbReference type="GO" id="GO:0016567">
    <property type="term" value="P:protein ubiquitination"/>
    <property type="evidence" value="ECO:0007669"/>
    <property type="project" value="InterPro"/>
</dbReference>
<dbReference type="SUPFAM" id="SSF57850">
    <property type="entry name" value="RING/U-box"/>
    <property type="match status" value="1"/>
</dbReference>
<dbReference type="InterPro" id="IPR016024">
    <property type="entry name" value="ARM-type_fold"/>
</dbReference>
<evidence type="ECO:0000256" key="4">
    <source>
        <dbReference type="ARBA" id="ARBA00022679"/>
    </source>
</evidence>
<organism evidence="7 8">
    <name type="scientific">Adiantum capillus-veneris</name>
    <name type="common">Maidenhair fern</name>
    <dbReference type="NCBI Taxonomy" id="13818"/>
    <lineage>
        <taxon>Eukaryota</taxon>
        <taxon>Viridiplantae</taxon>
        <taxon>Streptophyta</taxon>
        <taxon>Embryophyta</taxon>
        <taxon>Tracheophyta</taxon>
        <taxon>Polypodiopsida</taxon>
        <taxon>Polypodiidae</taxon>
        <taxon>Polypodiales</taxon>
        <taxon>Pteridineae</taxon>
        <taxon>Pteridaceae</taxon>
        <taxon>Vittarioideae</taxon>
        <taxon>Adiantum</taxon>
    </lineage>
</organism>
<feature type="domain" description="U-box" evidence="6">
    <location>
        <begin position="247"/>
        <end position="320"/>
    </location>
</feature>
<dbReference type="SMART" id="SM00504">
    <property type="entry name" value="Ubox"/>
    <property type="match status" value="1"/>
</dbReference>
<dbReference type="Gene3D" id="1.25.10.10">
    <property type="entry name" value="Leucine-rich Repeat Variant"/>
    <property type="match status" value="1"/>
</dbReference>
<comment type="catalytic activity">
    <reaction evidence="1">
        <text>S-ubiquitinyl-[E2 ubiquitin-conjugating enzyme]-L-cysteine + [acceptor protein]-L-lysine = [E2 ubiquitin-conjugating enzyme]-L-cysteine + N(6)-ubiquitinyl-[acceptor protein]-L-lysine.</text>
        <dbReference type="EC" id="2.3.2.27"/>
    </reaction>
</comment>
<dbReference type="Proteomes" id="UP000886520">
    <property type="component" value="Chromosome 22"/>
</dbReference>
<keyword evidence="8" id="KW-1185">Reference proteome</keyword>
<protein>
    <recommendedName>
        <fullName evidence="3">RING-type E3 ubiquitin transferase</fullName>
        <ecNumber evidence="3">2.3.2.27</ecNumber>
    </recommendedName>
</protein>
<name>A0A9D4Z642_ADICA</name>
<dbReference type="Gene3D" id="3.30.40.10">
    <property type="entry name" value="Zinc/RING finger domain, C3HC4 (zinc finger)"/>
    <property type="match status" value="1"/>
</dbReference>
<reference evidence="7" key="1">
    <citation type="submission" date="2021-01" db="EMBL/GenBank/DDBJ databases">
        <title>Adiantum capillus-veneris genome.</title>
        <authorList>
            <person name="Fang Y."/>
            <person name="Liao Q."/>
        </authorList>
    </citation>
    <scope>NUCLEOTIDE SEQUENCE</scope>
    <source>
        <strain evidence="7">H3</strain>
        <tissue evidence="7">Leaf</tissue>
    </source>
</reference>
<evidence type="ECO:0000256" key="3">
    <source>
        <dbReference type="ARBA" id="ARBA00012483"/>
    </source>
</evidence>
<evidence type="ECO:0000313" key="8">
    <source>
        <dbReference type="Proteomes" id="UP000886520"/>
    </source>
</evidence>
<dbReference type="EMBL" id="JABFUD020000022">
    <property type="protein sequence ID" value="KAI5062500.1"/>
    <property type="molecule type" value="Genomic_DNA"/>
</dbReference>
<gene>
    <name evidence="7" type="ORF">GOP47_0023039</name>
</gene>
<evidence type="ECO:0000256" key="1">
    <source>
        <dbReference type="ARBA" id="ARBA00000900"/>
    </source>
</evidence>
<dbReference type="AlphaFoldDB" id="A0A9D4Z642"/>
<dbReference type="CDD" id="cd16664">
    <property type="entry name" value="RING-Ubox_PUB"/>
    <property type="match status" value="1"/>
</dbReference>
<evidence type="ECO:0000256" key="5">
    <source>
        <dbReference type="SAM" id="MobiDB-lite"/>
    </source>
</evidence>
<dbReference type="InterPro" id="IPR013083">
    <property type="entry name" value="Znf_RING/FYVE/PHD"/>
</dbReference>
<dbReference type="InterPro" id="IPR011989">
    <property type="entry name" value="ARM-like"/>
</dbReference>
<dbReference type="InterPro" id="IPR052608">
    <property type="entry name" value="U-box_domain_protein"/>
</dbReference>
<proteinExistence type="predicted"/>
<dbReference type="InterPro" id="IPR003613">
    <property type="entry name" value="Ubox_domain"/>
</dbReference>
<evidence type="ECO:0000259" key="6">
    <source>
        <dbReference type="PROSITE" id="PS51698"/>
    </source>
</evidence>
<accession>A0A9D4Z642</accession>
<dbReference type="GO" id="GO:0061630">
    <property type="term" value="F:ubiquitin protein ligase activity"/>
    <property type="evidence" value="ECO:0007669"/>
    <property type="project" value="UniProtKB-EC"/>
</dbReference>
<feature type="non-terminal residue" evidence="7">
    <location>
        <position position="412"/>
    </location>
</feature>
<evidence type="ECO:0000256" key="2">
    <source>
        <dbReference type="ARBA" id="ARBA00004906"/>
    </source>
</evidence>
<dbReference type="PANTHER" id="PTHR45958:SF19">
    <property type="entry name" value="RING-TYPE E3 UBIQUITIN TRANSFERASE"/>
    <property type="match status" value="1"/>
</dbReference>
<keyword evidence="4" id="KW-0808">Transferase</keyword>